<keyword evidence="7" id="KW-0496">Mitochondrion</keyword>
<keyword evidence="8 9" id="KW-0472">Membrane</keyword>
<evidence type="ECO:0000256" key="10">
    <source>
        <dbReference type="RuleBase" id="RU000488"/>
    </source>
</evidence>
<evidence type="ECO:0000256" key="9">
    <source>
        <dbReference type="PROSITE-ProRule" id="PRU00282"/>
    </source>
</evidence>
<gene>
    <name evidence="11" type="ORF">BB558_007081</name>
</gene>
<dbReference type="PROSITE" id="PS50920">
    <property type="entry name" value="SOLCAR"/>
    <property type="match status" value="1"/>
</dbReference>
<protein>
    <recommendedName>
        <fullName evidence="13">Mitochondrial carrier protein</fullName>
    </recommendedName>
</protein>
<evidence type="ECO:0000313" key="12">
    <source>
        <dbReference type="Proteomes" id="UP000245591"/>
    </source>
</evidence>
<reference evidence="11 12" key="1">
    <citation type="journal article" date="2018" name="MBio">
        <title>Comparative Genomics Reveals the Core Gene Toolbox for the Fungus-Insect Symbiosis.</title>
        <authorList>
            <person name="Wang Y."/>
            <person name="Stata M."/>
            <person name="Wang W."/>
            <person name="Stajich J.E."/>
            <person name="White M.M."/>
            <person name="Moncalvo J.M."/>
        </authorList>
    </citation>
    <scope>NUCLEOTIDE SEQUENCE [LARGE SCALE GENOMIC DNA]</scope>
    <source>
        <strain evidence="11 12">AUS-126-30</strain>
    </source>
</reference>
<proteinExistence type="inferred from homology"/>
<dbReference type="GO" id="GO:0022857">
    <property type="term" value="F:transmembrane transporter activity"/>
    <property type="evidence" value="ECO:0007669"/>
    <property type="project" value="TreeGrafter"/>
</dbReference>
<dbReference type="EMBL" id="MBFU01001035">
    <property type="protein sequence ID" value="PVZ96993.1"/>
    <property type="molecule type" value="Genomic_DNA"/>
</dbReference>
<keyword evidence="6" id="KW-1133">Transmembrane helix</keyword>
<accession>A0A2U1IW17</accession>
<dbReference type="GO" id="GO:0031966">
    <property type="term" value="C:mitochondrial membrane"/>
    <property type="evidence" value="ECO:0007669"/>
    <property type="project" value="UniProtKB-SubCell"/>
</dbReference>
<comment type="subcellular location">
    <subcellularLocation>
        <location evidence="1">Mitochondrion membrane</location>
        <topology evidence="1">Multi-pass membrane protein</topology>
    </subcellularLocation>
</comment>
<evidence type="ECO:0000256" key="4">
    <source>
        <dbReference type="ARBA" id="ARBA00022692"/>
    </source>
</evidence>
<dbReference type="SUPFAM" id="SSF103506">
    <property type="entry name" value="Mitochondrial carrier"/>
    <property type="match status" value="1"/>
</dbReference>
<dbReference type="AlphaFoldDB" id="A0A2U1IW17"/>
<sequence length="370" mass="42006">MENSFCDSFNSEKNENHKISKLEATEIGATTSTVRGILMRSINLWYRTPLKIKLTIKLFRPVRVDYLAGAKELRPESSRKKIIHFHSTTIGLIYNAAKQKGVLFIPRHIVQPLLANWLVGFSLFTTFTLSQPFFFSAFNANPDSKPGFFKKYSSDFLAGFTAGAVQSIVATPLDNMKYNLDVKEVLNGKHKSHFQFYRHQLSIGNMGSLYKGFNLVLFKDSISFALFFGTYEYSRKNLLRISDIENTKMANGICTVLSGAISAIVYQAVDYPISQFMSIVEMSSNSLKIRNLDSTITENTIKETPQKGIYRNAWKELMELVKMDEVIKNGSDIVGGTRILYRGWYRMAIRSVPATSIGLVFYEIFKDLIT</sequence>
<evidence type="ECO:0000256" key="7">
    <source>
        <dbReference type="ARBA" id="ARBA00023128"/>
    </source>
</evidence>
<keyword evidence="5" id="KW-0677">Repeat</keyword>
<evidence type="ECO:0000256" key="5">
    <source>
        <dbReference type="ARBA" id="ARBA00022737"/>
    </source>
</evidence>
<keyword evidence="3 10" id="KW-0813">Transport</keyword>
<evidence type="ECO:0000256" key="1">
    <source>
        <dbReference type="ARBA" id="ARBA00004225"/>
    </source>
</evidence>
<keyword evidence="4 9" id="KW-0812">Transmembrane</keyword>
<dbReference type="Proteomes" id="UP000245591">
    <property type="component" value="Unassembled WGS sequence"/>
</dbReference>
<evidence type="ECO:0000313" key="11">
    <source>
        <dbReference type="EMBL" id="PVZ96993.1"/>
    </source>
</evidence>
<evidence type="ECO:0008006" key="13">
    <source>
        <dbReference type="Google" id="ProtNLM"/>
    </source>
</evidence>
<dbReference type="PANTHER" id="PTHR45624:SF26">
    <property type="entry name" value="CARRIER PROTEIN, PUTATIVE (AFU_ORTHOLOGUE AFUA_1G07710)-RELATED"/>
    <property type="match status" value="1"/>
</dbReference>
<evidence type="ECO:0000256" key="6">
    <source>
        <dbReference type="ARBA" id="ARBA00022989"/>
    </source>
</evidence>
<dbReference type="Gene3D" id="1.50.40.10">
    <property type="entry name" value="Mitochondrial carrier domain"/>
    <property type="match status" value="1"/>
</dbReference>
<dbReference type="InterPro" id="IPR018108">
    <property type="entry name" value="MCP_transmembrane"/>
</dbReference>
<feature type="repeat" description="Solcar" evidence="9">
    <location>
        <begin position="150"/>
        <end position="237"/>
    </location>
</feature>
<dbReference type="PANTHER" id="PTHR45624">
    <property type="entry name" value="MITOCHONDRIAL BASIC AMINO ACIDS TRANSPORTER-RELATED"/>
    <property type="match status" value="1"/>
</dbReference>
<evidence type="ECO:0000256" key="2">
    <source>
        <dbReference type="ARBA" id="ARBA00006375"/>
    </source>
</evidence>
<keyword evidence="12" id="KW-1185">Reference proteome</keyword>
<dbReference type="InterPro" id="IPR050567">
    <property type="entry name" value="Mitochondrial_Carrier"/>
</dbReference>
<evidence type="ECO:0000256" key="8">
    <source>
        <dbReference type="ARBA" id="ARBA00023136"/>
    </source>
</evidence>
<evidence type="ECO:0000256" key="3">
    <source>
        <dbReference type="ARBA" id="ARBA00022448"/>
    </source>
</evidence>
<organism evidence="11 12">
    <name type="scientific">Smittium angustum</name>
    <dbReference type="NCBI Taxonomy" id="133377"/>
    <lineage>
        <taxon>Eukaryota</taxon>
        <taxon>Fungi</taxon>
        <taxon>Fungi incertae sedis</taxon>
        <taxon>Zoopagomycota</taxon>
        <taxon>Kickxellomycotina</taxon>
        <taxon>Harpellomycetes</taxon>
        <taxon>Harpellales</taxon>
        <taxon>Legeriomycetaceae</taxon>
        <taxon>Smittium</taxon>
    </lineage>
</organism>
<dbReference type="InterPro" id="IPR023395">
    <property type="entry name" value="MCP_dom_sf"/>
</dbReference>
<name>A0A2U1IW17_SMIAN</name>
<comment type="caution">
    <text evidence="11">The sequence shown here is derived from an EMBL/GenBank/DDBJ whole genome shotgun (WGS) entry which is preliminary data.</text>
</comment>
<dbReference type="Pfam" id="PF00153">
    <property type="entry name" value="Mito_carr"/>
    <property type="match status" value="1"/>
</dbReference>
<comment type="similarity">
    <text evidence="2 10">Belongs to the mitochondrial carrier (TC 2.A.29) family.</text>
</comment>